<comment type="caution">
    <text evidence="1">The sequence shown here is derived from an EMBL/GenBank/DDBJ whole genome shotgun (WGS) entry which is preliminary data.</text>
</comment>
<dbReference type="Proteomes" id="UP000194933">
    <property type="component" value="Unassembled WGS sequence"/>
</dbReference>
<dbReference type="AlphaFoldDB" id="A0A242JWA3"/>
<reference evidence="1 2" key="1">
    <citation type="submission" date="2017-05" db="EMBL/GenBank/DDBJ databases">
        <title>The Genome Sequence of Enterococcus sp. 10A9_DIV0425.</title>
        <authorList>
            <consortium name="The Broad Institute Genomics Platform"/>
            <consortium name="The Broad Institute Genomic Center for Infectious Diseases"/>
            <person name="Earl A."/>
            <person name="Manson A."/>
            <person name="Schwartman J."/>
            <person name="Gilmore M."/>
            <person name="Abouelleil A."/>
            <person name="Cao P."/>
            <person name="Chapman S."/>
            <person name="Cusick C."/>
            <person name="Shea T."/>
            <person name="Young S."/>
            <person name="Neafsey D."/>
            <person name="Nusbaum C."/>
            <person name="Birren B."/>
        </authorList>
    </citation>
    <scope>NUCLEOTIDE SEQUENCE [LARGE SCALE GENOMIC DNA]</scope>
    <source>
        <strain evidence="1 2">10A9_DIV0425</strain>
    </source>
</reference>
<name>A0A242JWA3_9ENTE</name>
<protein>
    <submittedName>
        <fullName evidence="1">Uncharacterized protein</fullName>
    </submittedName>
</protein>
<sequence length="79" mass="9339">MLDGKQVLIRFIEANQLDITNYIYIFTEYKGVPYYSFVSKDSITMLACVRQNLVSVCNMNTKEMKHYLLNQETQIFMKV</sequence>
<gene>
    <name evidence="1" type="ORF">A5844_002377</name>
</gene>
<evidence type="ECO:0000313" key="1">
    <source>
        <dbReference type="EMBL" id="OTP09598.1"/>
    </source>
</evidence>
<organism evidence="1 2">
    <name type="scientific">Candidatus Enterococcus wittei</name>
    <dbReference type="NCBI Taxonomy" id="1987383"/>
    <lineage>
        <taxon>Bacteria</taxon>
        <taxon>Bacillati</taxon>
        <taxon>Bacillota</taxon>
        <taxon>Bacilli</taxon>
        <taxon>Lactobacillales</taxon>
        <taxon>Enterococcaceae</taxon>
        <taxon>Enterococcus</taxon>
    </lineage>
</organism>
<accession>A0A242JWA3</accession>
<evidence type="ECO:0000313" key="2">
    <source>
        <dbReference type="Proteomes" id="UP000194933"/>
    </source>
</evidence>
<dbReference type="STRING" id="1987383.A5844_002377"/>
<dbReference type="EMBL" id="NGMO01000004">
    <property type="protein sequence ID" value="OTP09598.1"/>
    <property type="molecule type" value="Genomic_DNA"/>
</dbReference>
<proteinExistence type="predicted"/>
<keyword evidence="2" id="KW-1185">Reference proteome</keyword>